<evidence type="ECO:0000256" key="2">
    <source>
        <dbReference type="ARBA" id="ARBA00023043"/>
    </source>
</evidence>
<dbReference type="InterPro" id="IPR002110">
    <property type="entry name" value="Ankyrin_rpt"/>
</dbReference>
<evidence type="ECO:0000256" key="1">
    <source>
        <dbReference type="ARBA" id="ARBA00022737"/>
    </source>
</evidence>
<dbReference type="InterPro" id="IPR036770">
    <property type="entry name" value="Ankyrin_rpt-contain_sf"/>
</dbReference>
<accession>A0A182QAM9</accession>
<organism evidence="3 4">
    <name type="scientific">Anopheles farauti</name>
    <dbReference type="NCBI Taxonomy" id="69004"/>
    <lineage>
        <taxon>Eukaryota</taxon>
        <taxon>Metazoa</taxon>
        <taxon>Ecdysozoa</taxon>
        <taxon>Arthropoda</taxon>
        <taxon>Hexapoda</taxon>
        <taxon>Insecta</taxon>
        <taxon>Pterygota</taxon>
        <taxon>Neoptera</taxon>
        <taxon>Endopterygota</taxon>
        <taxon>Diptera</taxon>
        <taxon>Nematocera</taxon>
        <taxon>Culicoidea</taxon>
        <taxon>Culicidae</taxon>
        <taxon>Anophelinae</taxon>
        <taxon>Anopheles</taxon>
    </lineage>
</organism>
<name>A0A182QAM9_9DIPT</name>
<keyword evidence="4" id="KW-1185">Reference proteome</keyword>
<dbReference type="STRING" id="69004.A0A182QAM9"/>
<dbReference type="EMBL" id="AXCN02000366">
    <property type="status" value="NOT_ANNOTATED_CDS"/>
    <property type="molecule type" value="Genomic_DNA"/>
</dbReference>
<sequence length="1498" mass="171566">MCEENAENEPVAIGEIFDAIADGDEESLGRCLEKATIGTMLKFEATYDVSPLAVLLEAAAMNHLGLVRRLLRSGLCDCEMTDGKGRTVLAKLVQAPNANPAFVEHIVQLVVEGMDDATACYRILKHNSTRLFKIYLELRHMDEAQLFQSLTGALIQLSVRCIRLTPELKVFAMWKLADYGYRHLTGDWRGDSTDEWSNHVDVVVECWSAICKRYDTRKCDDIDDRLLHRLHAIHNHLYFLQHKRFLGHLPMREVVFCLAIFLNIFKDSHKFAVYRFMVDKCQVMEFVRMIVSQLALIKKTLKTLEQEIVVIVDETKQLEVQRKDRLMRELMEKINGSDMKNKSHIVKQLEEKVQATDLSDGHRLDALIEAMFKRVRHIDKTWAKEKIRQLKAIHSARRDRLIVQITQRLECAAHPQNVADRLIALANQTNSAYRIAAEITAREMFDLEYLVRGKDRRTRRRLAQCYTQMKQFYSLQKVIIAFTRIAQAVHASTVDYQDSLRRIFMVLGEALKNTKSTPNMPNDRVEEAMNCMLTEQFSDINIFYRNHYAGGFSLTRLQVANEVERRILQLIPDHKAMIGAMLHLLFTIVLVNNRRSFYGTLLHCGSLEKLRALLTYVGEKDLILPLQHGGFEKVQEYFNNTKALFTELRLSEVGGRPQFAHLDAQFKFQCSLFEEVEAMVAAESGFDYESLRKSCFSCDDAQTVRRLLLWKMESYHPNRLLEGICTKWDPCTKTLSCVSSLDLRLKWIDPTNMSCKLAMMATALRAGEEGYCLSHTRKLIEDIKLADGVDEQELQTLRDMLRPYYENIFLLDSKWQVLETFCTQRQLPWDKTLARQQRVRDREQLQALFDNRRNKLRIILEQNGITTVDVLHVGVLTLTDDILAALEYLQLELCEMLTAVGYFGDSFHYMKHRIPMIQGKNYRNLLAHDSLSYNLLTASDDSKLVINAFVFAHTEVRLFERRSNVSVHLSFPTLENTYDWVEQQQQLLGAIKEDNVIAVHAMIRSGVEINAETCDSKMLRELLERYRCMRRLDGIGVLGNIVCTNDPSVLPFCTEQSNEITRCLEDVISTALASISNEVRWQTFAMDTGVTFYIQSHTTTAIRSVPPMEAKLFTRETASLLSNLRIFGSSLLCREHPVVYATFSKENCTEHFLKIDNSYCAFDVFPPDTDIDLTKTINARASDGATVLRKAVECAFDIDSIELLMENGANPLLADDYGVAPIHTAIGMEPESLALYLMDECLKRDLRNGSGVSVFDLDEEWTNSKLIHSAASNGHEAVIVRLLAHNIDVTEQNEFGQTPAQIVAMVPRFNSISLMKLLLDYDRRPVDMFDSKGYSLLFWVARFDSIEMLNLILQYNPDFTAYPHRAALYEAVSREHIEWAKRFLQHASAAGVRGVTKMEDEGYDVVIQSLRCTNFDLSKALLEYELEHPLEAVTECDRPRIEAVLKAATTRIPHVPLEHLIALRGLNASDNFLTFLRSLLDKLPQQAAEVKLITGDNK</sequence>
<keyword evidence="1" id="KW-0677">Repeat</keyword>
<dbReference type="VEuPathDB" id="VectorBase:AFAF006387"/>
<evidence type="ECO:0000313" key="4">
    <source>
        <dbReference type="Proteomes" id="UP000075886"/>
    </source>
</evidence>
<protein>
    <submittedName>
        <fullName evidence="3">Uncharacterized protein</fullName>
    </submittedName>
</protein>
<proteinExistence type="predicted"/>
<reference evidence="3" key="2">
    <citation type="submission" date="2020-05" db="UniProtKB">
        <authorList>
            <consortium name="EnsemblMetazoa"/>
        </authorList>
    </citation>
    <scope>IDENTIFICATION</scope>
    <source>
        <strain evidence="3">FAR1</strain>
    </source>
</reference>
<dbReference type="SMART" id="SM00248">
    <property type="entry name" value="ANK"/>
    <property type="match status" value="7"/>
</dbReference>
<evidence type="ECO:0000313" key="3">
    <source>
        <dbReference type="EnsemblMetazoa" id="AFAF006387-PA"/>
    </source>
</evidence>
<reference evidence="4" key="1">
    <citation type="submission" date="2014-01" db="EMBL/GenBank/DDBJ databases">
        <title>The Genome Sequence of Anopheles farauti FAR1 (V2).</title>
        <authorList>
            <consortium name="The Broad Institute Genomics Platform"/>
            <person name="Neafsey D.E."/>
            <person name="Besansky N."/>
            <person name="Howell P."/>
            <person name="Walton C."/>
            <person name="Young S.K."/>
            <person name="Zeng Q."/>
            <person name="Gargeya S."/>
            <person name="Fitzgerald M."/>
            <person name="Haas B."/>
            <person name="Abouelleil A."/>
            <person name="Allen A.W."/>
            <person name="Alvarado L."/>
            <person name="Arachchi H.M."/>
            <person name="Berlin A.M."/>
            <person name="Chapman S.B."/>
            <person name="Gainer-Dewar J."/>
            <person name="Goldberg J."/>
            <person name="Griggs A."/>
            <person name="Gujja S."/>
            <person name="Hansen M."/>
            <person name="Howarth C."/>
            <person name="Imamovic A."/>
            <person name="Ireland A."/>
            <person name="Larimer J."/>
            <person name="McCowan C."/>
            <person name="Murphy C."/>
            <person name="Pearson M."/>
            <person name="Poon T.W."/>
            <person name="Priest M."/>
            <person name="Roberts A."/>
            <person name="Saif S."/>
            <person name="Shea T."/>
            <person name="Sisk P."/>
            <person name="Sykes S."/>
            <person name="Wortman J."/>
            <person name="Nusbaum C."/>
            <person name="Birren B."/>
        </authorList>
    </citation>
    <scope>NUCLEOTIDE SEQUENCE [LARGE SCALE GENOMIC DNA]</scope>
    <source>
        <strain evidence="4">FAR1</strain>
    </source>
</reference>
<dbReference type="SUPFAM" id="SSF48403">
    <property type="entry name" value="Ankyrin repeat"/>
    <property type="match status" value="1"/>
</dbReference>
<dbReference type="Pfam" id="PF12796">
    <property type="entry name" value="Ank_2"/>
    <property type="match status" value="1"/>
</dbReference>
<keyword evidence="2" id="KW-0040">ANK repeat</keyword>
<dbReference type="Gene3D" id="1.25.40.20">
    <property type="entry name" value="Ankyrin repeat-containing domain"/>
    <property type="match status" value="1"/>
</dbReference>
<dbReference type="EnsemblMetazoa" id="AFAF006387-RA">
    <property type="protein sequence ID" value="AFAF006387-PA"/>
    <property type="gene ID" value="AFAF006387"/>
</dbReference>
<dbReference type="PANTHER" id="PTHR24198">
    <property type="entry name" value="ANKYRIN REPEAT AND PROTEIN KINASE DOMAIN-CONTAINING PROTEIN"/>
    <property type="match status" value="1"/>
</dbReference>
<dbReference type="Proteomes" id="UP000075886">
    <property type="component" value="Unassembled WGS sequence"/>
</dbReference>
<dbReference type="PANTHER" id="PTHR24198:SF165">
    <property type="entry name" value="ANKYRIN REPEAT-CONTAINING PROTEIN-RELATED"/>
    <property type="match status" value="1"/>
</dbReference>